<reference evidence="2 3" key="1">
    <citation type="journal article" date="2018" name="Genome Announc.">
        <title>Draft Genome Sequence of "Candidatus Phycosocius bacilliformis," an Alphaproteobacterial Ectosymbiont of the Hydrocarbon-Producing Green Alga Botryococcus braunii.</title>
        <authorList>
            <person name="Tanabe Y."/>
            <person name="Yamaguchi H."/>
            <person name="Watanabe M.M."/>
        </authorList>
    </citation>
    <scope>NUCLEOTIDE SEQUENCE [LARGE SCALE GENOMIC DNA]</scope>
    <source>
        <strain evidence="2 3">BOTRYCO-2</strain>
    </source>
</reference>
<accession>A0A2P2EAG2</accession>
<dbReference type="InterPro" id="IPR006311">
    <property type="entry name" value="TAT_signal"/>
</dbReference>
<dbReference type="EMBL" id="BFBR01000005">
    <property type="protein sequence ID" value="GBF58066.1"/>
    <property type="molecule type" value="Genomic_DNA"/>
</dbReference>
<proteinExistence type="predicted"/>
<keyword evidence="1" id="KW-0732">Signal</keyword>
<keyword evidence="3" id="KW-1185">Reference proteome</keyword>
<dbReference type="RefSeq" id="WP_108984941.1">
    <property type="nucleotide sequence ID" value="NZ_BFBR01000005.1"/>
</dbReference>
<evidence type="ECO:0000256" key="1">
    <source>
        <dbReference type="SAM" id="SignalP"/>
    </source>
</evidence>
<dbReference type="AlphaFoldDB" id="A0A2P2EAG2"/>
<feature type="chain" id="PRO_5015139723" description="DUF885 domain-containing protein" evidence="1">
    <location>
        <begin position="27"/>
        <end position="621"/>
    </location>
</feature>
<sequence>MLNRRQMLATSTATLGLAGLSDPAWAADVSAQLNARFEAYFETQVLRNPEFATTLGDKRGQDRWTDETEAFEADGLALQVRANEEIARLVRGSRLGETDRLSVRLFDKLTRQAQAHVPFRNHGYLFDQMNGAQSAIPTFLANNHSVNSLEDAEAYISRLETLPEKVAELLERSYAAAGRGITPPRHIYDFVISDCRNLLAGAPFADGGQASVLWNDIQTKIDRTTLDGPTKARLKDQAKKALLAKVKPAYEAIITEMSRQQASARTTDGVWALPDGEAYYAERLASQTTTNLSAHEIHQLGLDAVARIHGEMEAIMKKTGFTGTREAFFDMMETDPRFFVADTPEGKASYVAQATAVIDAMRQRLPTAFNLMPKAALQVRAVEPFREASAGLAFYSRPSADGKRPGYYYVNTFNVKAIPTYQMEALAYHEGLPGHHMQIAIAQELTGLPRFRKFARFTAYSEGWGLYAEHLGKDMGFYQDPYSDFGRQVLELRRAIRLVVDTGLHAKRWPKEQAIGYILANQPGDLESATRDINRYIVMPGQATAYLIGQMEILRLRAAAQRRLGARFDIKTFHDIVLGSGFVPLDVLKELVEAWVLAWSSRARLKGIRRRQRAQGGSRPA</sequence>
<dbReference type="PANTHER" id="PTHR33361">
    <property type="entry name" value="GLR0591 PROTEIN"/>
    <property type="match status" value="1"/>
</dbReference>
<dbReference type="Pfam" id="PF05960">
    <property type="entry name" value="DUF885"/>
    <property type="match status" value="1"/>
</dbReference>
<protein>
    <recommendedName>
        <fullName evidence="4">DUF885 domain-containing protein</fullName>
    </recommendedName>
</protein>
<organism evidence="2 3">
    <name type="scientific">Candidatus Phycosocius bacilliformis</name>
    <dbReference type="NCBI Taxonomy" id="1445552"/>
    <lineage>
        <taxon>Bacteria</taxon>
        <taxon>Pseudomonadati</taxon>
        <taxon>Pseudomonadota</taxon>
        <taxon>Alphaproteobacteria</taxon>
        <taxon>Caulobacterales</taxon>
        <taxon>Caulobacterales incertae sedis</taxon>
        <taxon>Candidatus Phycosocius</taxon>
    </lineage>
</organism>
<comment type="caution">
    <text evidence="2">The sequence shown here is derived from an EMBL/GenBank/DDBJ whole genome shotgun (WGS) entry which is preliminary data.</text>
</comment>
<feature type="signal peptide" evidence="1">
    <location>
        <begin position="1"/>
        <end position="26"/>
    </location>
</feature>
<evidence type="ECO:0008006" key="4">
    <source>
        <dbReference type="Google" id="ProtNLM"/>
    </source>
</evidence>
<dbReference type="PROSITE" id="PS51318">
    <property type="entry name" value="TAT"/>
    <property type="match status" value="1"/>
</dbReference>
<dbReference type="Proteomes" id="UP000245086">
    <property type="component" value="Unassembled WGS sequence"/>
</dbReference>
<name>A0A2P2EAG2_9PROT</name>
<dbReference type="PANTHER" id="PTHR33361:SF16">
    <property type="entry name" value="DUF885 DOMAIN-CONTAINING PROTEIN"/>
    <property type="match status" value="1"/>
</dbReference>
<dbReference type="OrthoDB" id="9763405at2"/>
<dbReference type="InterPro" id="IPR010281">
    <property type="entry name" value="DUF885"/>
</dbReference>
<evidence type="ECO:0000313" key="2">
    <source>
        <dbReference type="EMBL" id="GBF58066.1"/>
    </source>
</evidence>
<evidence type="ECO:0000313" key="3">
    <source>
        <dbReference type="Proteomes" id="UP000245086"/>
    </source>
</evidence>
<gene>
    <name evidence="2" type="ORF">PbB2_01737</name>
</gene>